<dbReference type="InterPro" id="IPR002052">
    <property type="entry name" value="DNA_methylase_N6_adenine_CS"/>
</dbReference>
<dbReference type="PANTHER" id="PTHR47739">
    <property type="entry name" value="TRNA1(VAL) (ADENINE(37)-N6)-METHYLTRANSFERASE"/>
    <property type="match status" value="1"/>
</dbReference>
<gene>
    <name evidence="2" type="ORF">IV68_GL000155</name>
</gene>
<organism evidence="2 3">
    <name type="scientific">Weissella halotolerans DSM 20190</name>
    <dbReference type="NCBI Taxonomy" id="1123500"/>
    <lineage>
        <taxon>Bacteria</taxon>
        <taxon>Bacillati</taxon>
        <taxon>Bacillota</taxon>
        <taxon>Bacilli</taxon>
        <taxon>Lactobacillales</taxon>
        <taxon>Lactobacillaceae</taxon>
        <taxon>Weissella</taxon>
    </lineage>
</organism>
<dbReference type="OrthoDB" id="9777257at2"/>
<dbReference type="GO" id="GO:0008757">
    <property type="term" value="F:S-adenosylmethionine-dependent methyltransferase activity"/>
    <property type="evidence" value="ECO:0007669"/>
    <property type="project" value="UniProtKB-ARBA"/>
</dbReference>
<evidence type="ECO:0000313" key="2">
    <source>
        <dbReference type="EMBL" id="KRN33357.1"/>
    </source>
</evidence>
<dbReference type="PROSITE" id="PS00092">
    <property type="entry name" value="N6_MTASE"/>
    <property type="match status" value="1"/>
</dbReference>
<dbReference type="InParanoid" id="A0A0R2G9L2"/>
<dbReference type="Proteomes" id="UP000051296">
    <property type="component" value="Unassembled WGS sequence"/>
</dbReference>
<dbReference type="eggNOG" id="COG4123">
    <property type="taxonomic scope" value="Bacteria"/>
</dbReference>
<evidence type="ECO:0000259" key="1">
    <source>
        <dbReference type="Pfam" id="PF05175"/>
    </source>
</evidence>
<dbReference type="GO" id="GO:0008170">
    <property type="term" value="F:N-methyltransferase activity"/>
    <property type="evidence" value="ECO:0007669"/>
    <property type="project" value="UniProtKB-ARBA"/>
</dbReference>
<feature type="domain" description="Methyltransferase small" evidence="1">
    <location>
        <begin position="20"/>
        <end position="151"/>
    </location>
</feature>
<dbReference type="RefSeq" id="WP_022791150.1">
    <property type="nucleotide sequence ID" value="NZ_ATUU01000001.1"/>
</dbReference>
<protein>
    <recommendedName>
        <fullName evidence="1">Methyltransferase small domain-containing protein</fullName>
    </recommendedName>
</protein>
<dbReference type="InterPro" id="IPR050210">
    <property type="entry name" value="tRNA_Adenine-N(6)_MTase"/>
</dbReference>
<keyword evidence="3" id="KW-1185">Reference proteome</keyword>
<dbReference type="CDD" id="cd02440">
    <property type="entry name" value="AdoMet_MTases"/>
    <property type="match status" value="1"/>
</dbReference>
<dbReference type="AlphaFoldDB" id="A0A0R2G9L2"/>
<dbReference type="SUPFAM" id="SSF53335">
    <property type="entry name" value="S-adenosyl-L-methionine-dependent methyltransferases"/>
    <property type="match status" value="1"/>
</dbReference>
<sequence length="251" mass="28151">MQVTLQTGERINTMYGDQIKIIQSNEVFSFSIDAVLLAHFIEPRKGGRGLTVDLGTGNGAIALFIAHKVVGQIVGVEIQARLADMATRSVKLNKLDDKITIINDDMRNIFSNVQPGKAEMVVANPPYFRIDSQQTVLKENPYYAIARHELKADLALVTQTANKLLKNKGHFYMVHRPDRLFEILAALQRAHLYPKRLQFIYPKPASEANMVLIDAIKDGDSTGARILPPLTIHEKDGQYQQAILDIYQGRQ</sequence>
<dbReference type="InterPro" id="IPR007848">
    <property type="entry name" value="Small_mtfrase_dom"/>
</dbReference>
<accession>A0A0R2G9L2</accession>
<dbReference type="FunCoup" id="A0A0R2G9L2">
    <property type="interactions" value="34"/>
</dbReference>
<dbReference type="GO" id="GO:0032259">
    <property type="term" value="P:methylation"/>
    <property type="evidence" value="ECO:0007669"/>
    <property type="project" value="InterPro"/>
</dbReference>
<dbReference type="PATRIC" id="fig|1123500.6.peg.153"/>
<reference evidence="2 3" key="1">
    <citation type="journal article" date="2015" name="Genome Announc.">
        <title>Expanding the biotechnology potential of lactobacilli through comparative genomics of 213 strains and associated genera.</title>
        <authorList>
            <person name="Sun Z."/>
            <person name="Harris H.M."/>
            <person name="McCann A."/>
            <person name="Guo C."/>
            <person name="Argimon S."/>
            <person name="Zhang W."/>
            <person name="Yang X."/>
            <person name="Jeffery I.B."/>
            <person name="Cooney J.C."/>
            <person name="Kagawa T.F."/>
            <person name="Liu W."/>
            <person name="Song Y."/>
            <person name="Salvetti E."/>
            <person name="Wrobel A."/>
            <person name="Rasinkangas P."/>
            <person name="Parkhill J."/>
            <person name="Rea M.C."/>
            <person name="O'Sullivan O."/>
            <person name="Ritari J."/>
            <person name="Douillard F.P."/>
            <person name="Paul Ross R."/>
            <person name="Yang R."/>
            <person name="Briner A.E."/>
            <person name="Felis G.E."/>
            <person name="de Vos W.M."/>
            <person name="Barrangou R."/>
            <person name="Klaenhammer T.R."/>
            <person name="Caufield P.W."/>
            <person name="Cui Y."/>
            <person name="Zhang H."/>
            <person name="O'Toole P.W."/>
        </authorList>
    </citation>
    <scope>NUCLEOTIDE SEQUENCE [LARGE SCALE GENOMIC DNA]</scope>
    <source>
        <strain evidence="2 3">DSM 20190</strain>
    </source>
</reference>
<dbReference type="Gene3D" id="3.40.50.150">
    <property type="entry name" value="Vaccinia Virus protein VP39"/>
    <property type="match status" value="1"/>
</dbReference>
<dbReference type="InterPro" id="IPR029063">
    <property type="entry name" value="SAM-dependent_MTases_sf"/>
</dbReference>
<dbReference type="Pfam" id="PF05175">
    <property type="entry name" value="MTS"/>
    <property type="match status" value="1"/>
</dbReference>
<comment type="caution">
    <text evidence="2">The sequence shown here is derived from an EMBL/GenBank/DDBJ whole genome shotgun (WGS) entry which is preliminary data.</text>
</comment>
<dbReference type="STRING" id="1123500.GCA_000420365_00348"/>
<evidence type="ECO:0000313" key="3">
    <source>
        <dbReference type="Proteomes" id="UP000051296"/>
    </source>
</evidence>
<dbReference type="GO" id="GO:0003676">
    <property type="term" value="F:nucleic acid binding"/>
    <property type="evidence" value="ECO:0007669"/>
    <property type="project" value="InterPro"/>
</dbReference>
<dbReference type="EMBL" id="JQAX01000001">
    <property type="protein sequence ID" value="KRN33357.1"/>
    <property type="molecule type" value="Genomic_DNA"/>
</dbReference>
<dbReference type="PANTHER" id="PTHR47739:SF1">
    <property type="entry name" value="TRNA1(VAL) (ADENINE(37)-N6)-METHYLTRANSFERASE"/>
    <property type="match status" value="1"/>
</dbReference>
<name>A0A0R2G9L2_9LACO</name>
<proteinExistence type="predicted"/>